<evidence type="ECO:0000256" key="18">
    <source>
        <dbReference type="RuleBase" id="RU003664"/>
    </source>
</evidence>
<feature type="binding site" evidence="17">
    <location>
        <begin position="117"/>
        <end position="123"/>
    </location>
    <ligand>
        <name>ATP</name>
        <dbReference type="ChEBI" id="CHEBI:30616"/>
    </ligand>
</feature>
<keyword evidence="11 17" id="KW-0133">Cell shape</keyword>
<dbReference type="Gene3D" id="3.40.1190.10">
    <property type="entry name" value="Mur-like, catalytic domain"/>
    <property type="match status" value="1"/>
</dbReference>
<dbReference type="GO" id="GO:0009252">
    <property type="term" value="P:peptidoglycan biosynthetic process"/>
    <property type="evidence" value="ECO:0007669"/>
    <property type="project" value="UniProtKB-UniRule"/>
</dbReference>
<dbReference type="Pfam" id="PF02875">
    <property type="entry name" value="Mur_ligase_C"/>
    <property type="match status" value="1"/>
</dbReference>
<keyword evidence="22" id="KW-1185">Reference proteome</keyword>
<dbReference type="AlphaFoldDB" id="A0A1E5L3J3"/>
<dbReference type="RefSeq" id="WP_069702809.1">
    <property type="nucleotide sequence ID" value="NZ_MJAT01000036.1"/>
</dbReference>
<gene>
    <name evidence="17" type="primary">murD</name>
    <name evidence="21" type="ORF">BHU72_07690</name>
</gene>
<evidence type="ECO:0000256" key="10">
    <source>
        <dbReference type="ARBA" id="ARBA00022840"/>
    </source>
</evidence>
<evidence type="ECO:0000256" key="14">
    <source>
        <dbReference type="ARBA" id="ARBA00030398"/>
    </source>
</evidence>
<keyword evidence="7 17" id="KW-0963">Cytoplasm</keyword>
<feature type="domain" description="Mur ligase central" evidence="20">
    <location>
        <begin position="115"/>
        <end position="296"/>
    </location>
</feature>
<dbReference type="EMBL" id="MJAT01000036">
    <property type="protein sequence ID" value="OEH84710.1"/>
    <property type="molecule type" value="Genomic_DNA"/>
</dbReference>
<keyword evidence="9 17" id="KW-0547">Nucleotide-binding</keyword>
<dbReference type="GO" id="GO:0005524">
    <property type="term" value="F:ATP binding"/>
    <property type="evidence" value="ECO:0007669"/>
    <property type="project" value="UniProtKB-UniRule"/>
</dbReference>
<dbReference type="Gene3D" id="3.90.190.20">
    <property type="entry name" value="Mur ligase, C-terminal domain"/>
    <property type="match status" value="1"/>
</dbReference>
<dbReference type="OrthoDB" id="9809796at2"/>
<dbReference type="Gene3D" id="3.40.50.720">
    <property type="entry name" value="NAD(P)-binding Rossmann-like Domain"/>
    <property type="match status" value="1"/>
</dbReference>
<comment type="pathway">
    <text evidence="3 17 18">Cell wall biogenesis; peptidoglycan biosynthesis.</text>
</comment>
<evidence type="ECO:0000259" key="19">
    <source>
        <dbReference type="Pfam" id="PF02875"/>
    </source>
</evidence>
<accession>A0A1E5L3J3</accession>
<dbReference type="HAMAP" id="MF_00639">
    <property type="entry name" value="MurD"/>
    <property type="match status" value="1"/>
</dbReference>
<protein>
    <recommendedName>
        <fullName evidence="6 17">UDP-N-acetylmuramoylalanine--D-glutamate ligase</fullName>
        <ecNumber evidence="5 17">6.3.2.9</ecNumber>
    </recommendedName>
    <alternativeName>
        <fullName evidence="15 17">D-glutamic acid-adding enzyme</fullName>
    </alternativeName>
    <alternativeName>
        <fullName evidence="14 17">UDP-N-acetylmuramoyl-L-alanyl-D-glutamate synthetase</fullName>
    </alternativeName>
</protein>
<dbReference type="InterPro" id="IPR004101">
    <property type="entry name" value="Mur_ligase_C"/>
</dbReference>
<evidence type="ECO:0000256" key="4">
    <source>
        <dbReference type="ARBA" id="ARBA00010416"/>
    </source>
</evidence>
<dbReference type="GO" id="GO:0051301">
    <property type="term" value="P:cell division"/>
    <property type="evidence" value="ECO:0007669"/>
    <property type="project" value="UniProtKB-KW"/>
</dbReference>
<dbReference type="NCBIfam" id="TIGR01087">
    <property type="entry name" value="murD"/>
    <property type="match status" value="1"/>
</dbReference>
<evidence type="ECO:0000256" key="1">
    <source>
        <dbReference type="ARBA" id="ARBA00002734"/>
    </source>
</evidence>
<keyword evidence="17 18" id="KW-0131">Cell cycle</keyword>
<evidence type="ECO:0000256" key="13">
    <source>
        <dbReference type="ARBA" id="ARBA00023316"/>
    </source>
</evidence>
<evidence type="ECO:0000256" key="12">
    <source>
        <dbReference type="ARBA" id="ARBA00022984"/>
    </source>
</evidence>
<dbReference type="STRING" id="1390249.BHU72_07690"/>
<evidence type="ECO:0000256" key="17">
    <source>
        <dbReference type="HAMAP-Rule" id="MF_00639"/>
    </source>
</evidence>
<keyword evidence="17 18" id="KW-0132">Cell division</keyword>
<dbReference type="InterPro" id="IPR036615">
    <property type="entry name" value="Mur_ligase_C_dom_sf"/>
</dbReference>
<proteinExistence type="inferred from homology"/>
<reference evidence="21 22" key="1">
    <citation type="submission" date="2016-09" db="EMBL/GenBank/DDBJ databases">
        <title>Desulfuribacillus arsenicus sp. nov., an obligately anaerobic, dissimilatory arsenic- and antimonate-reducing bacterium isolated from anoxic sediments.</title>
        <authorList>
            <person name="Abin C.A."/>
            <person name="Hollibaugh J.T."/>
        </authorList>
    </citation>
    <scope>NUCLEOTIDE SEQUENCE [LARGE SCALE GENOMIC DNA]</scope>
    <source>
        <strain evidence="21 22">MLFW-2</strain>
    </source>
</reference>
<keyword evidence="13 17" id="KW-0961">Cell wall biogenesis/degradation</keyword>
<evidence type="ECO:0000256" key="6">
    <source>
        <dbReference type="ARBA" id="ARBA00015655"/>
    </source>
</evidence>
<dbReference type="GO" id="GO:0008764">
    <property type="term" value="F:UDP-N-acetylmuramoylalanine-D-glutamate ligase activity"/>
    <property type="evidence" value="ECO:0007669"/>
    <property type="project" value="UniProtKB-UniRule"/>
</dbReference>
<comment type="similarity">
    <text evidence="4 17">Belongs to the MurCDEF family.</text>
</comment>
<evidence type="ECO:0000256" key="3">
    <source>
        <dbReference type="ARBA" id="ARBA00004752"/>
    </source>
</evidence>
<evidence type="ECO:0000256" key="15">
    <source>
        <dbReference type="ARBA" id="ARBA00032324"/>
    </source>
</evidence>
<dbReference type="UniPathway" id="UPA00219"/>
<dbReference type="EC" id="6.3.2.9" evidence="5 17"/>
<evidence type="ECO:0000313" key="21">
    <source>
        <dbReference type="EMBL" id="OEH84710.1"/>
    </source>
</evidence>
<keyword evidence="8 17" id="KW-0436">Ligase</keyword>
<dbReference type="PANTHER" id="PTHR43692:SF1">
    <property type="entry name" value="UDP-N-ACETYLMURAMOYLALANINE--D-GLUTAMATE LIGASE"/>
    <property type="match status" value="1"/>
</dbReference>
<feature type="domain" description="Mur ligase C-terminal" evidence="19">
    <location>
        <begin position="318"/>
        <end position="432"/>
    </location>
</feature>
<evidence type="ECO:0000256" key="9">
    <source>
        <dbReference type="ARBA" id="ARBA00022741"/>
    </source>
</evidence>
<dbReference type="GO" id="GO:0008360">
    <property type="term" value="P:regulation of cell shape"/>
    <property type="evidence" value="ECO:0007669"/>
    <property type="project" value="UniProtKB-KW"/>
</dbReference>
<dbReference type="SUPFAM" id="SSF51984">
    <property type="entry name" value="MurCD N-terminal domain"/>
    <property type="match status" value="1"/>
</dbReference>
<dbReference type="InterPro" id="IPR013221">
    <property type="entry name" value="Mur_ligase_cen"/>
</dbReference>
<comment type="catalytic activity">
    <reaction evidence="16 17 18">
        <text>UDP-N-acetyl-alpha-D-muramoyl-L-alanine + D-glutamate + ATP = UDP-N-acetyl-alpha-D-muramoyl-L-alanyl-D-glutamate + ADP + phosphate + H(+)</text>
        <dbReference type="Rhea" id="RHEA:16429"/>
        <dbReference type="ChEBI" id="CHEBI:15378"/>
        <dbReference type="ChEBI" id="CHEBI:29986"/>
        <dbReference type="ChEBI" id="CHEBI:30616"/>
        <dbReference type="ChEBI" id="CHEBI:43474"/>
        <dbReference type="ChEBI" id="CHEBI:83898"/>
        <dbReference type="ChEBI" id="CHEBI:83900"/>
        <dbReference type="ChEBI" id="CHEBI:456216"/>
        <dbReference type="EC" id="6.3.2.9"/>
    </reaction>
</comment>
<dbReference type="Proteomes" id="UP000095255">
    <property type="component" value="Unassembled WGS sequence"/>
</dbReference>
<dbReference type="InterPro" id="IPR036565">
    <property type="entry name" value="Mur-like_cat_sf"/>
</dbReference>
<evidence type="ECO:0000256" key="16">
    <source>
        <dbReference type="ARBA" id="ARBA00047632"/>
    </source>
</evidence>
<sequence>MNTYKGKQVVVLGLGKSGMAAAKLLHRVGAKVVVNDSKPFEQVEKEVQELKDLGIEIIVGHHPDALFQSNIDMIVKNPGIPYHIEPIQKAIRHHVPIITEIELAYQMVSGEFIGITGSNGKTTTTSLTGEILKNAELHPLVGGNIGIPLSDMVLKAESPVITAPIVLELSSFQLQGIEHFHPQIAAIINIYETHLDYHKTMEEYIKAKSNILRNQTKNDFAILNADQAIFTEIAKHTKAEVLWCSRKQSKQYGITIDNHELVYRSDERKVPICDIQEINIPGQHNVENALFASAIAIVKGVSPAIIRNTLMTFRGVEHRLEFVGNFEGVKFYNDSKATNQQATTRALEAFEQKVILIAGGLDRGNDFDEIESTFRNCVQSLIVFGQTAQKLSKTATQAGINHVFHVNDLKEAVEQAKAIANPNDIVLLSPACASWDMFTSFEVRGAMFKKYIYEN</sequence>
<name>A0A1E5L3J3_9FIRM</name>
<evidence type="ECO:0000256" key="8">
    <source>
        <dbReference type="ARBA" id="ARBA00022598"/>
    </source>
</evidence>
<comment type="caution">
    <text evidence="21">The sequence shown here is derived from an EMBL/GenBank/DDBJ whole genome shotgun (WGS) entry which is preliminary data.</text>
</comment>
<comment type="function">
    <text evidence="1 17 18">Cell wall formation. Catalyzes the addition of glutamate to the nucleotide precursor UDP-N-acetylmuramoyl-L-alanine (UMA).</text>
</comment>
<keyword evidence="12 17" id="KW-0573">Peptidoglycan synthesis</keyword>
<dbReference type="GO" id="GO:0005737">
    <property type="term" value="C:cytoplasm"/>
    <property type="evidence" value="ECO:0007669"/>
    <property type="project" value="UniProtKB-SubCell"/>
</dbReference>
<evidence type="ECO:0000256" key="7">
    <source>
        <dbReference type="ARBA" id="ARBA00022490"/>
    </source>
</evidence>
<dbReference type="GO" id="GO:0071555">
    <property type="term" value="P:cell wall organization"/>
    <property type="evidence" value="ECO:0007669"/>
    <property type="project" value="UniProtKB-KW"/>
</dbReference>
<keyword evidence="10 17" id="KW-0067">ATP-binding</keyword>
<evidence type="ECO:0000259" key="20">
    <source>
        <dbReference type="Pfam" id="PF08245"/>
    </source>
</evidence>
<evidence type="ECO:0000256" key="11">
    <source>
        <dbReference type="ARBA" id="ARBA00022960"/>
    </source>
</evidence>
<dbReference type="SUPFAM" id="SSF53244">
    <property type="entry name" value="MurD-like peptide ligases, peptide-binding domain"/>
    <property type="match status" value="1"/>
</dbReference>
<dbReference type="InterPro" id="IPR005762">
    <property type="entry name" value="MurD"/>
</dbReference>
<organism evidence="21 22">
    <name type="scientific">Desulfuribacillus stibiiarsenatis</name>
    <dbReference type="NCBI Taxonomy" id="1390249"/>
    <lineage>
        <taxon>Bacteria</taxon>
        <taxon>Bacillati</taxon>
        <taxon>Bacillota</taxon>
        <taxon>Desulfuribacillia</taxon>
        <taxon>Desulfuribacillales</taxon>
        <taxon>Desulfuribacillaceae</taxon>
        <taxon>Desulfuribacillus</taxon>
    </lineage>
</organism>
<comment type="subcellular location">
    <subcellularLocation>
        <location evidence="2 17 18">Cytoplasm</location>
    </subcellularLocation>
</comment>
<dbReference type="PANTHER" id="PTHR43692">
    <property type="entry name" value="UDP-N-ACETYLMURAMOYLALANINE--D-GLUTAMATE LIGASE"/>
    <property type="match status" value="1"/>
</dbReference>
<dbReference type="SUPFAM" id="SSF53623">
    <property type="entry name" value="MurD-like peptide ligases, catalytic domain"/>
    <property type="match status" value="1"/>
</dbReference>
<evidence type="ECO:0000256" key="5">
    <source>
        <dbReference type="ARBA" id="ARBA00012212"/>
    </source>
</evidence>
<dbReference type="Pfam" id="PF21799">
    <property type="entry name" value="MurD-like_N"/>
    <property type="match status" value="1"/>
</dbReference>
<dbReference type="Pfam" id="PF08245">
    <property type="entry name" value="Mur_ligase_M"/>
    <property type="match status" value="1"/>
</dbReference>
<evidence type="ECO:0000313" key="22">
    <source>
        <dbReference type="Proteomes" id="UP000095255"/>
    </source>
</evidence>
<evidence type="ECO:0000256" key="2">
    <source>
        <dbReference type="ARBA" id="ARBA00004496"/>
    </source>
</evidence>